<comment type="caution">
    <text evidence="1">The sequence shown here is derived from an EMBL/GenBank/DDBJ whole genome shotgun (WGS) entry which is preliminary data.</text>
</comment>
<dbReference type="EMBL" id="JBBNAE010000001">
    <property type="protein sequence ID" value="KAK9155515.1"/>
    <property type="molecule type" value="Genomic_DNA"/>
</dbReference>
<proteinExistence type="predicted"/>
<keyword evidence="2" id="KW-1185">Reference proteome</keyword>
<organism evidence="1 2">
    <name type="scientific">Stephania japonica</name>
    <dbReference type="NCBI Taxonomy" id="461633"/>
    <lineage>
        <taxon>Eukaryota</taxon>
        <taxon>Viridiplantae</taxon>
        <taxon>Streptophyta</taxon>
        <taxon>Embryophyta</taxon>
        <taxon>Tracheophyta</taxon>
        <taxon>Spermatophyta</taxon>
        <taxon>Magnoliopsida</taxon>
        <taxon>Ranunculales</taxon>
        <taxon>Menispermaceae</taxon>
        <taxon>Menispermoideae</taxon>
        <taxon>Cissampelideae</taxon>
        <taxon>Stephania</taxon>
    </lineage>
</organism>
<dbReference type="Proteomes" id="UP001417504">
    <property type="component" value="Unassembled WGS sequence"/>
</dbReference>
<name>A0AAP0PUN0_9MAGN</name>
<evidence type="ECO:0000313" key="2">
    <source>
        <dbReference type="Proteomes" id="UP001417504"/>
    </source>
</evidence>
<gene>
    <name evidence="1" type="ORF">Sjap_002995</name>
</gene>
<accession>A0AAP0PUN0</accession>
<sequence>MNSNSFPTNPHASVNQLHSLIEYRSGIHKIDRLTEEPFPCSTMDQHSVKHENDELVGFHVSRRLWNQKRVLNLLERGFGIFERGFKKRECTTTQTERLINENHTLGHTMFSFGPGDCSRSLVHDLRLRGHAQMQNPLRTHLREIVTIINEAFDRSIHEANKMSGEKYNRVSGNLVEKKSESDLRDGEMVVLLGMGGRGIEQVCRTVHKRQERDCVRECTRCKS</sequence>
<reference evidence="1 2" key="1">
    <citation type="submission" date="2024-01" db="EMBL/GenBank/DDBJ databases">
        <title>Genome assemblies of Stephania.</title>
        <authorList>
            <person name="Yang L."/>
        </authorList>
    </citation>
    <scope>NUCLEOTIDE SEQUENCE [LARGE SCALE GENOMIC DNA]</scope>
    <source>
        <strain evidence="1">QJT</strain>
        <tissue evidence="1">Leaf</tissue>
    </source>
</reference>
<protein>
    <submittedName>
        <fullName evidence="1">Uncharacterized protein</fullName>
    </submittedName>
</protein>
<evidence type="ECO:0000313" key="1">
    <source>
        <dbReference type="EMBL" id="KAK9155515.1"/>
    </source>
</evidence>
<dbReference type="AlphaFoldDB" id="A0AAP0PUN0"/>